<evidence type="ECO:0000256" key="1">
    <source>
        <dbReference type="ARBA" id="ARBA00004117"/>
    </source>
</evidence>
<evidence type="ECO:0000256" key="5">
    <source>
        <dbReference type="RuleBase" id="RU362116"/>
    </source>
</evidence>
<dbReference type="InterPro" id="IPR037925">
    <property type="entry name" value="FlgE/F/G-like"/>
</dbReference>
<accession>A0A7C2VEX9</accession>
<dbReference type="InterPro" id="IPR020013">
    <property type="entry name" value="Flagellar_FlgE/F/G"/>
</dbReference>
<evidence type="ECO:0000313" key="10">
    <source>
        <dbReference type="EMBL" id="HEW45355.1"/>
    </source>
</evidence>
<evidence type="ECO:0000259" key="6">
    <source>
        <dbReference type="Pfam" id="PF00460"/>
    </source>
</evidence>
<keyword evidence="10" id="KW-0966">Cell projection</keyword>
<dbReference type="AlphaFoldDB" id="A0A7C2VEX9"/>
<comment type="caution">
    <text evidence="10">The sequence shown here is derived from an EMBL/GenBank/DDBJ whole genome shotgun (WGS) entry which is preliminary data.</text>
</comment>
<keyword evidence="10" id="KW-0969">Cilium</keyword>
<evidence type="ECO:0000256" key="4">
    <source>
        <dbReference type="ARBA" id="ARBA00023143"/>
    </source>
</evidence>
<dbReference type="GO" id="GO:0009425">
    <property type="term" value="C:bacterial-type flagellum basal body"/>
    <property type="evidence" value="ECO:0007669"/>
    <property type="project" value="UniProtKB-SubCell"/>
</dbReference>
<dbReference type="InterPro" id="IPR010930">
    <property type="entry name" value="Flg_bb/hook_C_dom"/>
</dbReference>
<dbReference type="Pfam" id="PF22692">
    <property type="entry name" value="LlgE_F_G_D1"/>
    <property type="match status" value="1"/>
</dbReference>
<evidence type="ECO:0000259" key="9">
    <source>
        <dbReference type="Pfam" id="PF22692"/>
    </source>
</evidence>
<dbReference type="Pfam" id="PF06429">
    <property type="entry name" value="Flg_bbr_C"/>
    <property type="match status" value="1"/>
</dbReference>
<comment type="function">
    <text evidence="5">A flexible structure which links the flagellar filament to the drive apparatus in the basal body.</text>
</comment>
<organism evidence="10">
    <name type="scientific">Hydrogenobacter sp</name>
    <dbReference type="NCBI Taxonomy" id="2152829"/>
    <lineage>
        <taxon>Bacteria</taxon>
        <taxon>Pseudomonadati</taxon>
        <taxon>Aquificota</taxon>
        <taxon>Aquificia</taxon>
        <taxon>Aquificales</taxon>
        <taxon>Aquificaceae</taxon>
        <taxon>Hydrogenobacter</taxon>
    </lineage>
</organism>
<keyword evidence="10" id="KW-0282">Flagellum</keyword>
<dbReference type="Pfam" id="PF07559">
    <property type="entry name" value="FlgE_D2"/>
    <property type="match status" value="1"/>
</dbReference>
<dbReference type="NCBIfam" id="TIGR03506">
    <property type="entry name" value="FlgEFG_subfam"/>
    <property type="match status" value="1"/>
</dbReference>
<feature type="domain" description="Flagellar hook protein FlgE D2" evidence="8">
    <location>
        <begin position="173"/>
        <end position="342"/>
    </location>
</feature>
<dbReference type="SUPFAM" id="SSF117143">
    <property type="entry name" value="Flagellar hook protein flgE"/>
    <property type="match status" value="1"/>
</dbReference>
<dbReference type="InterPro" id="IPR011491">
    <property type="entry name" value="FlgE_D2"/>
</dbReference>
<feature type="domain" description="Flagellar basal body rod protein N-terminal" evidence="6">
    <location>
        <begin position="7"/>
        <end position="35"/>
    </location>
</feature>
<dbReference type="Gene3D" id="2.60.98.20">
    <property type="entry name" value="Flagellar hook protein FlgE"/>
    <property type="match status" value="1"/>
</dbReference>
<name>A0A7C2VEX9_9AQUI</name>
<evidence type="ECO:0000259" key="8">
    <source>
        <dbReference type="Pfam" id="PF07559"/>
    </source>
</evidence>
<dbReference type="InterPro" id="IPR001444">
    <property type="entry name" value="Flag_bb_rod_N"/>
</dbReference>
<comment type="similarity">
    <text evidence="2 5">Belongs to the flagella basal body rod proteins family.</text>
</comment>
<dbReference type="PANTHER" id="PTHR30435:SF1">
    <property type="entry name" value="FLAGELLAR HOOK PROTEIN FLGE"/>
    <property type="match status" value="1"/>
</dbReference>
<dbReference type="EMBL" id="DSFP01000022">
    <property type="protein sequence ID" value="HEW45355.1"/>
    <property type="molecule type" value="Genomic_DNA"/>
</dbReference>
<dbReference type="InterPro" id="IPR019776">
    <property type="entry name" value="Flagellar_basal_body_rod_CS"/>
</dbReference>
<gene>
    <name evidence="10" type="ORF">ENO47_01595</name>
</gene>
<evidence type="ECO:0000256" key="3">
    <source>
        <dbReference type="ARBA" id="ARBA00019015"/>
    </source>
</evidence>
<sequence>MMRSFFNAVTGLNAYRTWMDITADNMANVNTIGFKGSRPIFQDVISSVTIGLNTVTNTMKSTTYGAGIVVDSTQKLWTIGNFKQTGINTDLAIQGRGLFIVKDPISNAFYYTRDGQFRLSRDGFMVNSGGLKLQGFKVDEKGKTIGTGLEDVHVVPQLPPKATGQIRFLGPTNLNADAGIPAVAFDPNNPASYNYKYTVTIYDSLGTPYQADIFFRKTGTNTWNIYIRSDIDPNTPGYELSGDWTNVQFDPSGSLIYDGTVVTREPSPDGKSYYYYLNPNPPYLTVPATTPSGGSFPIAGDWRIYMGESLQSATVNTGDPIPNSYVTQYSADFTVTAEQNGYQKGDLVDVYVLSEDGAVVGVYSNGKSLPLYRVAVAVFSDPEELIKKGSNLYTSISTPTIMTPGGAEKIRSGMLEMSNVDIASEFINLISAQRAYQANTRVITSSNTVLEDTINLVR</sequence>
<dbReference type="GO" id="GO:0009424">
    <property type="term" value="C:bacterial-type flagellum hook"/>
    <property type="evidence" value="ECO:0007669"/>
    <property type="project" value="TreeGrafter"/>
</dbReference>
<dbReference type="InterPro" id="IPR037058">
    <property type="entry name" value="Falgellar_hook_FlgE_sf"/>
</dbReference>
<keyword evidence="4 5" id="KW-0975">Bacterial flagellum</keyword>
<dbReference type="Pfam" id="PF00460">
    <property type="entry name" value="Flg_bb_rod"/>
    <property type="match status" value="1"/>
</dbReference>
<evidence type="ECO:0000256" key="2">
    <source>
        <dbReference type="ARBA" id="ARBA00009677"/>
    </source>
</evidence>
<dbReference type="PROSITE" id="PS00588">
    <property type="entry name" value="FLAGELLA_BB_ROD"/>
    <property type="match status" value="1"/>
</dbReference>
<evidence type="ECO:0000259" key="7">
    <source>
        <dbReference type="Pfam" id="PF06429"/>
    </source>
</evidence>
<comment type="subcellular location">
    <subcellularLocation>
        <location evidence="1 5">Bacterial flagellum basal body</location>
    </subcellularLocation>
</comment>
<dbReference type="GO" id="GO:0005829">
    <property type="term" value="C:cytosol"/>
    <property type="evidence" value="ECO:0007669"/>
    <property type="project" value="TreeGrafter"/>
</dbReference>
<feature type="domain" description="Flagellar basal-body/hook protein C-terminal" evidence="7">
    <location>
        <begin position="411"/>
        <end position="456"/>
    </location>
</feature>
<feature type="domain" description="Flagellar hook protein FlgE/F/G-like D1" evidence="9">
    <location>
        <begin position="92"/>
        <end position="145"/>
    </location>
</feature>
<reference evidence="10" key="1">
    <citation type="journal article" date="2020" name="mSystems">
        <title>Genome- and Community-Level Interaction Insights into Carbon Utilization and Element Cycling Functions of Hydrothermarchaeota in Hydrothermal Sediment.</title>
        <authorList>
            <person name="Zhou Z."/>
            <person name="Liu Y."/>
            <person name="Xu W."/>
            <person name="Pan J."/>
            <person name="Luo Z.H."/>
            <person name="Li M."/>
        </authorList>
    </citation>
    <scope>NUCLEOTIDE SEQUENCE [LARGE SCALE GENOMIC DNA]</scope>
    <source>
        <strain evidence="10">SpSt-132</strain>
    </source>
</reference>
<proteinExistence type="inferred from homology"/>
<dbReference type="PANTHER" id="PTHR30435">
    <property type="entry name" value="FLAGELLAR PROTEIN"/>
    <property type="match status" value="1"/>
</dbReference>
<protein>
    <recommendedName>
        <fullName evidence="3 5">Flagellar hook protein FlgE</fullName>
    </recommendedName>
</protein>
<dbReference type="GO" id="GO:0071978">
    <property type="term" value="P:bacterial-type flagellum-dependent swarming motility"/>
    <property type="evidence" value="ECO:0007669"/>
    <property type="project" value="TreeGrafter"/>
</dbReference>
<dbReference type="InterPro" id="IPR053967">
    <property type="entry name" value="LlgE_F_G-like_D1"/>
</dbReference>